<feature type="domain" description="Ice-binding protein C-terminal" evidence="2">
    <location>
        <begin position="56"/>
        <end position="77"/>
    </location>
</feature>
<keyword evidence="1" id="KW-1133">Transmembrane helix</keyword>
<dbReference type="InterPro" id="IPR013424">
    <property type="entry name" value="Ice-binding_C"/>
</dbReference>
<proteinExistence type="predicted"/>
<accession>X0YWG1</accession>
<reference evidence="3" key="1">
    <citation type="journal article" date="2014" name="Front. Microbiol.">
        <title>High frequency of phylogenetically diverse reductive dehalogenase-homologous genes in deep subseafloor sedimentary metagenomes.</title>
        <authorList>
            <person name="Kawai M."/>
            <person name="Futagami T."/>
            <person name="Toyoda A."/>
            <person name="Takaki Y."/>
            <person name="Nishi S."/>
            <person name="Hori S."/>
            <person name="Arai W."/>
            <person name="Tsubouchi T."/>
            <person name="Morono Y."/>
            <person name="Uchiyama I."/>
            <person name="Ito T."/>
            <person name="Fujiyama A."/>
            <person name="Inagaki F."/>
            <person name="Takami H."/>
        </authorList>
    </citation>
    <scope>NUCLEOTIDE SEQUENCE</scope>
    <source>
        <strain evidence="3">Expedition CK06-06</strain>
    </source>
</reference>
<organism evidence="3">
    <name type="scientific">marine sediment metagenome</name>
    <dbReference type="NCBI Taxonomy" id="412755"/>
    <lineage>
        <taxon>unclassified sequences</taxon>
        <taxon>metagenomes</taxon>
        <taxon>ecological metagenomes</taxon>
    </lineage>
</organism>
<comment type="caution">
    <text evidence="3">The sequence shown here is derived from an EMBL/GenBank/DDBJ whole genome shotgun (WGS) entry which is preliminary data.</text>
</comment>
<dbReference type="AlphaFoldDB" id="X0YWG1"/>
<dbReference type="EMBL" id="BART01008999">
    <property type="protein sequence ID" value="GAG61194.1"/>
    <property type="molecule type" value="Genomic_DNA"/>
</dbReference>
<keyword evidence="1" id="KW-0472">Membrane</keyword>
<gene>
    <name evidence="3" type="ORF">S01H4_20074</name>
</gene>
<keyword evidence="1" id="KW-0812">Transmembrane</keyword>
<evidence type="ECO:0000313" key="3">
    <source>
        <dbReference type="EMBL" id="GAG61194.1"/>
    </source>
</evidence>
<evidence type="ECO:0000259" key="2">
    <source>
        <dbReference type="Pfam" id="PF07589"/>
    </source>
</evidence>
<name>X0YWG1_9ZZZZ</name>
<sequence>MKKKATLFMLVLMFISTLLFLSGTALSADQKFSDKGNKHDNGYGFGHRDKPPGCNVPEPISSALFALGGVGLGLYRKFKNKD</sequence>
<dbReference type="NCBIfam" id="TIGR02595">
    <property type="entry name" value="PEP_CTERM"/>
    <property type="match status" value="1"/>
</dbReference>
<evidence type="ECO:0000256" key="1">
    <source>
        <dbReference type="SAM" id="Phobius"/>
    </source>
</evidence>
<feature type="transmembrane region" description="Helical" evidence="1">
    <location>
        <begin position="60"/>
        <end position="78"/>
    </location>
</feature>
<dbReference type="Pfam" id="PF07589">
    <property type="entry name" value="PEP-CTERM"/>
    <property type="match status" value="1"/>
</dbReference>
<protein>
    <recommendedName>
        <fullName evidence="2">Ice-binding protein C-terminal domain-containing protein</fullName>
    </recommendedName>
</protein>